<sequence length="120" mass="13490">MDPTTLYRIGSKQVDKVVTTCISASVKTEMDLKSLAWRVLCNHHLFRMEQRVSSSRRWLSSMNGKIETDDGSRERAYKPPTPSPKILVAMLVHLTPSLQGTTPGNAVYFSVLLRTGLHFV</sequence>
<organism evidence="1">
    <name type="scientific">Grammatophora oceanica</name>
    <dbReference type="NCBI Taxonomy" id="210454"/>
    <lineage>
        <taxon>Eukaryota</taxon>
        <taxon>Sar</taxon>
        <taxon>Stramenopiles</taxon>
        <taxon>Ochrophyta</taxon>
        <taxon>Bacillariophyta</taxon>
        <taxon>Fragilariophyceae</taxon>
        <taxon>Fragilariophycidae</taxon>
        <taxon>Rhabdonematales</taxon>
        <taxon>Grammatophoraceae</taxon>
        <taxon>Grammatophora</taxon>
    </lineage>
</organism>
<evidence type="ECO:0000313" key="1">
    <source>
        <dbReference type="EMBL" id="CAD9273483.1"/>
    </source>
</evidence>
<name>A0A7S1UNC0_9STRA</name>
<protein>
    <submittedName>
        <fullName evidence="1">Uncharacterized protein</fullName>
    </submittedName>
</protein>
<gene>
    <name evidence="1" type="ORF">GOCE00092_LOCUS2391</name>
</gene>
<accession>A0A7S1UNC0</accession>
<dbReference type="EMBL" id="HBGK01004541">
    <property type="protein sequence ID" value="CAD9273483.1"/>
    <property type="molecule type" value="Transcribed_RNA"/>
</dbReference>
<dbReference type="AlphaFoldDB" id="A0A7S1UNC0"/>
<proteinExistence type="predicted"/>
<reference evidence="1" key="1">
    <citation type="submission" date="2021-01" db="EMBL/GenBank/DDBJ databases">
        <authorList>
            <person name="Corre E."/>
            <person name="Pelletier E."/>
            <person name="Niang G."/>
            <person name="Scheremetjew M."/>
            <person name="Finn R."/>
            <person name="Kale V."/>
            <person name="Holt S."/>
            <person name="Cochrane G."/>
            <person name="Meng A."/>
            <person name="Brown T."/>
            <person name="Cohen L."/>
        </authorList>
    </citation>
    <scope>NUCLEOTIDE SEQUENCE</scope>
    <source>
        <strain evidence="1">CCMP 410</strain>
    </source>
</reference>